<name>A0ACD3B900_9AGAR</name>
<accession>A0ACD3B900</accession>
<keyword evidence="2" id="KW-1185">Reference proteome</keyword>
<gene>
    <name evidence="1" type="ORF">BDN72DRAFT_854260</name>
</gene>
<protein>
    <submittedName>
        <fullName evidence="1">Uncharacterized protein</fullName>
    </submittedName>
</protein>
<reference evidence="1 2" key="1">
    <citation type="journal article" date="2019" name="Nat. Ecol. Evol.">
        <title>Megaphylogeny resolves global patterns of mushroom evolution.</title>
        <authorList>
            <person name="Varga T."/>
            <person name="Krizsan K."/>
            <person name="Foldi C."/>
            <person name="Dima B."/>
            <person name="Sanchez-Garcia M."/>
            <person name="Sanchez-Ramirez S."/>
            <person name="Szollosi G.J."/>
            <person name="Szarkandi J.G."/>
            <person name="Papp V."/>
            <person name="Albert L."/>
            <person name="Andreopoulos W."/>
            <person name="Angelini C."/>
            <person name="Antonin V."/>
            <person name="Barry K.W."/>
            <person name="Bougher N.L."/>
            <person name="Buchanan P."/>
            <person name="Buyck B."/>
            <person name="Bense V."/>
            <person name="Catcheside P."/>
            <person name="Chovatia M."/>
            <person name="Cooper J."/>
            <person name="Damon W."/>
            <person name="Desjardin D."/>
            <person name="Finy P."/>
            <person name="Geml J."/>
            <person name="Haridas S."/>
            <person name="Hughes K."/>
            <person name="Justo A."/>
            <person name="Karasinski D."/>
            <person name="Kautmanova I."/>
            <person name="Kiss B."/>
            <person name="Kocsube S."/>
            <person name="Kotiranta H."/>
            <person name="LaButti K.M."/>
            <person name="Lechner B.E."/>
            <person name="Liimatainen K."/>
            <person name="Lipzen A."/>
            <person name="Lukacs Z."/>
            <person name="Mihaltcheva S."/>
            <person name="Morgado L.N."/>
            <person name="Niskanen T."/>
            <person name="Noordeloos M.E."/>
            <person name="Ohm R.A."/>
            <person name="Ortiz-Santana B."/>
            <person name="Ovrebo C."/>
            <person name="Racz N."/>
            <person name="Riley R."/>
            <person name="Savchenko A."/>
            <person name="Shiryaev A."/>
            <person name="Soop K."/>
            <person name="Spirin V."/>
            <person name="Szebenyi C."/>
            <person name="Tomsovsky M."/>
            <person name="Tulloss R.E."/>
            <person name="Uehling J."/>
            <person name="Grigoriev I.V."/>
            <person name="Vagvolgyi C."/>
            <person name="Papp T."/>
            <person name="Martin F.M."/>
            <person name="Miettinen O."/>
            <person name="Hibbett D.S."/>
            <person name="Nagy L.G."/>
        </authorList>
    </citation>
    <scope>NUCLEOTIDE SEQUENCE [LARGE SCALE GENOMIC DNA]</scope>
    <source>
        <strain evidence="1 2">NL-1719</strain>
    </source>
</reference>
<organism evidence="1 2">
    <name type="scientific">Pluteus cervinus</name>
    <dbReference type="NCBI Taxonomy" id="181527"/>
    <lineage>
        <taxon>Eukaryota</taxon>
        <taxon>Fungi</taxon>
        <taxon>Dikarya</taxon>
        <taxon>Basidiomycota</taxon>
        <taxon>Agaricomycotina</taxon>
        <taxon>Agaricomycetes</taxon>
        <taxon>Agaricomycetidae</taxon>
        <taxon>Agaricales</taxon>
        <taxon>Pluteineae</taxon>
        <taxon>Pluteaceae</taxon>
        <taxon>Pluteus</taxon>
    </lineage>
</organism>
<evidence type="ECO:0000313" key="1">
    <source>
        <dbReference type="EMBL" id="TFK74116.1"/>
    </source>
</evidence>
<proteinExistence type="predicted"/>
<evidence type="ECO:0000313" key="2">
    <source>
        <dbReference type="Proteomes" id="UP000308600"/>
    </source>
</evidence>
<sequence length="454" mass="49983">MDVLPPPQYQRLSVIPGLEPVSSSELPPYSRRRNTLAQPVAVRREPTEHVYPLVDGRNKPWAILKIHSSAKSSKSLPTFFEKENVNGSLELNVERGDSIQAVNATITGRIITGANSDDCFTFLNHSVPIWSKSPDVPRLPSASEGTTGAKLSGQCVWPLSIPIPRTVTLPVNGGEMQSFKLPETFLEKHTRASIQYDFSINISRGKLRADARIKTPFGYVPGTRPDAPSMMRQLAYQQGCALPGPEVDPEGWKTLRPISVRGKMFKSRQVEARCTLSVAKPLCYTRGTVIPCNLALDGQDTQLLDLLTSPGAVNVVLRRRVRFYTKPSHIRSEVAWSETVEDVGTAVWWPSATSRSGTHSRHFDGEVKLAKDLRPSSMIGHFSISYSLVLCPFDIGNFTPSSPADLVSEPVEIATLHGKGPRVLAYSPPAYDTPSRPHESSMYLGSMQSFNMSC</sequence>
<dbReference type="EMBL" id="ML208270">
    <property type="protein sequence ID" value="TFK74116.1"/>
    <property type="molecule type" value="Genomic_DNA"/>
</dbReference>
<dbReference type="Proteomes" id="UP000308600">
    <property type="component" value="Unassembled WGS sequence"/>
</dbReference>